<keyword evidence="2" id="KW-0472">Membrane</keyword>
<gene>
    <name evidence="3" type="ORF">NEA10_14550</name>
</gene>
<dbReference type="Proteomes" id="UP001056708">
    <property type="component" value="Chromosome"/>
</dbReference>
<dbReference type="SUPFAM" id="SSF103511">
    <property type="entry name" value="Chlorophyll a-b binding protein"/>
    <property type="match status" value="1"/>
</dbReference>
<dbReference type="Gene3D" id="1.10.3460.10">
    <property type="entry name" value="Chlorophyll a/b binding protein domain"/>
    <property type="match status" value="1"/>
</dbReference>
<proteinExistence type="predicted"/>
<sequence>MSDEQQTPQSAPQSEPDSQAESTETPSFGWNLYSEKINGRFAMIGFVALLVLEAVTGQTFLSWMGLL</sequence>
<protein>
    <submittedName>
        <fullName evidence="3">Chlorophyll a-b binding domain-containing protein</fullName>
    </submittedName>
</protein>
<dbReference type="RefSeq" id="WP_252661692.1">
    <property type="nucleotide sequence ID" value="NZ_CP098611.1"/>
</dbReference>
<keyword evidence="2" id="KW-0812">Transmembrane</keyword>
<keyword evidence="2" id="KW-1133">Transmembrane helix</keyword>
<evidence type="ECO:0000256" key="1">
    <source>
        <dbReference type="SAM" id="MobiDB-lite"/>
    </source>
</evidence>
<reference evidence="3" key="1">
    <citation type="submission" date="2022-06" db="EMBL/GenBank/DDBJ databases">
        <title>Genome sequence of Phormidium yuhuli AB48 isolated from an industrial photobioreactor environment.</title>
        <authorList>
            <person name="Qiu Y."/>
            <person name="Noonan A.J.C."/>
            <person name="Dofher K."/>
            <person name="Koch M."/>
            <person name="Kieft B."/>
            <person name="Lin X."/>
            <person name="Ziels R.M."/>
            <person name="Hallam S.J."/>
        </authorList>
    </citation>
    <scope>NUCLEOTIDE SEQUENCE</scope>
    <source>
        <strain evidence="3">AB48</strain>
    </source>
</reference>
<accession>A0ABY5ALH1</accession>
<name>A0ABY5ALH1_9CYAN</name>
<evidence type="ECO:0000313" key="4">
    <source>
        <dbReference type="Proteomes" id="UP001056708"/>
    </source>
</evidence>
<feature type="region of interest" description="Disordered" evidence="1">
    <location>
        <begin position="1"/>
        <end position="27"/>
    </location>
</feature>
<dbReference type="EMBL" id="CP098611">
    <property type="protein sequence ID" value="USR90059.1"/>
    <property type="molecule type" value="Genomic_DNA"/>
</dbReference>
<feature type="transmembrane region" description="Helical" evidence="2">
    <location>
        <begin position="41"/>
        <end position="61"/>
    </location>
</feature>
<evidence type="ECO:0000256" key="2">
    <source>
        <dbReference type="SAM" id="Phobius"/>
    </source>
</evidence>
<keyword evidence="4" id="KW-1185">Reference proteome</keyword>
<evidence type="ECO:0000313" key="3">
    <source>
        <dbReference type="EMBL" id="USR90059.1"/>
    </source>
</evidence>
<organism evidence="3 4">
    <name type="scientific">Phormidium yuhuli AB48</name>
    <dbReference type="NCBI Taxonomy" id="2940671"/>
    <lineage>
        <taxon>Bacteria</taxon>
        <taxon>Bacillati</taxon>
        <taxon>Cyanobacteriota</taxon>
        <taxon>Cyanophyceae</taxon>
        <taxon>Oscillatoriophycideae</taxon>
        <taxon>Oscillatoriales</taxon>
        <taxon>Oscillatoriaceae</taxon>
        <taxon>Phormidium</taxon>
        <taxon>Phormidium yuhuli</taxon>
    </lineage>
</organism>